<gene>
    <name evidence="3" type="ORF">Pa4123_23440</name>
</gene>
<dbReference type="SUPFAM" id="SSF56601">
    <property type="entry name" value="beta-lactamase/transpeptidase-like"/>
    <property type="match status" value="1"/>
</dbReference>
<evidence type="ECO:0000256" key="1">
    <source>
        <dbReference type="SAM" id="MobiDB-lite"/>
    </source>
</evidence>
<feature type="domain" description="Beta-lactamase class A catalytic" evidence="2">
    <location>
        <begin position="221"/>
        <end position="283"/>
    </location>
</feature>
<evidence type="ECO:0000313" key="3">
    <source>
        <dbReference type="EMBL" id="GLH97070.1"/>
    </source>
</evidence>
<organism evidence="3 4">
    <name type="scientific">Phytohabitans aurantiacus</name>
    <dbReference type="NCBI Taxonomy" id="3016789"/>
    <lineage>
        <taxon>Bacteria</taxon>
        <taxon>Bacillati</taxon>
        <taxon>Actinomycetota</taxon>
        <taxon>Actinomycetes</taxon>
        <taxon>Micromonosporales</taxon>
        <taxon>Micromonosporaceae</taxon>
    </lineage>
</organism>
<feature type="domain" description="Beta-lactamase class A catalytic" evidence="2">
    <location>
        <begin position="37"/>
        <end position="174"/>
    </location>
</feature>
<dbReference type="InterPro" id="IPR012338">
    <property type="entry name" value="Beta-lactam/transpept-like"/>
</dbReference>
<evidence type="ECO:0000259" key="2">
    <source>
        <dbReference type="Pfam" id="PF13354"/>
    </source>
</evidence>
<comment type="caution">
    <text evidence="3">The sequence shown here is derived from an EMBL/GenBank/DDBJ whole genome shotgun (WGS) entry which is preliminary data.</text>
</comment>
<reference evidence="3" key="1">
    <citation type="submission" date="2022-12" db="EMBL/GenBank/DDBJ databases">
        <title>New Phytohabitans aurantiacus sp. RD004123 nov., an actinomycete isolated from soil.</title>
        <authorList>
            <person name="Triningsih D.W."/>
            <person name="Harunari E."/>
            <person name="Igarashi Y."/>
        </authorList>
    </citation>
    <scope>NUCLEOTIDE SEQUENCE</scope>
    <source>
        <strain evidence="3">RD004123</strain>
    </source>
</reference>
<dbReference type="InterPro" id="IPR045155">
    <property type="entry name" value="Beta-lactam_cat"/>
</dbReference>
<dbReference type="InterPro" id="IPR000871">
    <property type="entry name" value="Beta-lactam_class-A"/>
</dbReference>
<feature type="region of interest" description="Disordered" evidence="1">
    <location>
        <begin position="182"/>
        <end position="221"/>
    </location>
</feature>
<dbReference type="PANTHER" id="PTHR35333">
    <property type="entry name" value="BETA-LACTAMASE"/>
    <property type="match status" value="1"/>
</dbReference>
<keyword evidence="4" id="KW-1185">Reference proteome</keyword>
<protein>
    <recommendedName>
        <fullName evidence="2">Beta-lactamase class A catalytic domain-containing protein</fullName>
    </recommendedName>
</protein>
<evidence type="ECO:0000313" key="4">
    <source>
        <dbReference type="Proteomes" id="UP001144280"/>
    </source>
</evidence>
<name>A0ABQ5QS15_9ACTN</name>
<sequence>MDWGALDKDLDAVPGTVSVFTGPLGRPPTYTRLPAATHYAASTMKAAVLAALYRSDVDLDADVPVHNVFPSAASGSYGCTREYDSDPEVWKHLGGTAPLRWLATRMIVRSSNLATNIVLGLTTLPAVAKVWDRVGARHSVTARGIEDSVARKAGIENLVTAADLAALLTAIAVGAAQDVSHPALASATPDRPDGPSPMDPIGRADTPPDAADPPQRATTGLASPDACRAMLDVLLAQERREDLAAGLPPGTRIAHKNGWVPGVRHSAGVVFPDDAPPYAIAVCATTDLPDKDACALLSRISADAWAARQT</sequence>
<proteinExistence type="predicted"/>
<dbReference type="PANTHER" id="PTHR35333:SF3">
    <property type="entry name" value="BETA-LACTAMASE-TYPE TRANSPEPTIDASE FOLD CONTAINING PROTEIN"/>
    <property type="match status" value="1"/>
</dbReference>
<dbReference type="EMBL" id="BSDI01000008">
    <property type="protein sequence ID" value="GLH97070.1"/>
    <property type="molecule type" value="Genomic_DNA"/>
</dbReference>
<feature type="compositionally biased region" description="Low complexity" evidence="1">
    <location>
        <begin position="203"/>
        <end position="219"/>
    </location>
</feature>
<dbReference type="Proteomes" id="UP001144280">
    <property type="component" value="Unassembled WGS sequence"/>
</dbReference>
<dbReference type="Pfam" id="PF13354">
    <property type="entry name" value="Beta-lactamase2"/>
    <property type="match status" value="2"/>
</dbReference>
<accession>A0ABQ5QS15</accession>
<dbReference type="RefSeq" id="WP_281894608.1">
    <property type="nucleotide sequence ID" value="NZ_BSDI01000008.1"/>
</dbReference>
<dbReference type="Gene3D" id="3.40.710.10">
    <property type="entry name" value="DD-peptidase/beta-lactamase superfamily"/>
    <property type="match status" value="1"/>
</dbReference>